<protein>
    <recommendedName>
        <fullName evidence="4">Pyridine nucleotide-disulfide oxidoreductase</fullName>
    </recommendedName>
</protein>
<accession>A0A1Y1RYK3</accession>
<name>A0A1Y1RYK3_9SPIO</name>
<dbReference type="Gene3D" id="3.50.50.60">
    <property type="entry name" value="FAD/NAD(P)-binding domain"/>
    <property type="match status" value="2"/>
</dbReference>
<dbReference type="SUPFAM" id="SSF51905">
    <property type="entry name" value="FAD/NAD(P)-binding domain"/>
    <property type="match status" value="1"/>
</dbReference>
<dbReference type="GO" id="GO:0004497">
    <property type="term" value="F:monooxygenase activity"/>
    <property type="evidence" value="ECO:0007669"/>
    <property type="project" value="TreeGrafter"/>
</dbReference>
<dbReference type="PANTHER" id="PTHR43539:SF4">
    <property type="entry name" value="BACILLIREDOXIN REDUCTASE BDR"/>
    <property type="match status" value="1"/>
</dbReference>
<dbReference type="AlphaFoldDB" id="A0A1Y1RYK3"/>
<keyword evidence="1" id="KW-0560">Oxidoreductase</keyword>
<evidence type="ECO:0000313" key="3">
    <source>
        <dbReference type="Proteomes" id="UP000192343"/>
    </source>
</evidence>
<gene>
    <name evidence="2" type="ORF">B4O97_08435</name>
</gene>
<dbReference type="InterPro" id="IPR036188">
    <property type="entry name" value="FAD/NAD-bd_sf"/>
</dbReference>
<dbReference type="STRING" id="1963862.B4O97_08435"/>
<keyword evidence="3" id="KW-1185">Reference proteome</keyword>
<sequence>MEKMNQNKSRELSTRVVLVGAGPVGIEVAAGLKRAGIDYLQLEKGPIASTIYRWPRHARFFSSPERVAIAGIPFSSPHQEQPAREDYLAYLRGVVETLDLKILSYHRVTEIRGKKGSFTLRAETLRDSLKVNCENVILATGDMGEFNRLGIPGEDLPHVSHVLEDPHLYFGNRLLVVGGKNSALEAALRCFRSGVSVSLSYRRSGFDRKRVNSRLYLELSILTAKGVIPFYPETLPSRITEEGVELSRSDGSTLFVPADFVLLATGYHADLSLFTDLEIPLDEEGVPLYDPQTMESAVPGVYLAGTAVSGARQRYKDFIGTSHYHAAGIVRDLGGGDIPVGTIASRRYSFSTEDIEAD</sequence>
<dbReference type="EMBL" id="MWQY01000008">
    <property type="protein sequence ID" value="ORC35661.1"/>
    <property type="molecule type" value="Genomic_DNA"/>
</dbReference>
<reference evidence="2 3" key="1">
    <citation type="submission" date="2017-03" db="EMBL/GenBank/DDBJ databases">
        <title>Draft Genome sequence of Marispirochaeta sp. strain JC444.</title>
        <authorList>
            <person name="Shivani Y."/>
            <person name="Subhash Y."/>
            <person name="Sasikala C."/>
            <person name="Ramana C."/>
        </authorList>
    </citation>
    <scope>NUCLEOTIDE SEQUENCE [LARGE SCALE GENOMIC DNA]</scope>
    <source>
        <strain evidence="2 3">JC444</strain>
    </source>
</reference>
<evidence type="ECO:0000313" key="2">
    <source>
        <dbReference type="EMBL" id="ORC35661.1"/>
    </source>
</evidence>
<dbReference type="Proteomes" id="UP000192343">
    <property type="component" value="Unassembled WGS sequence"/>
</dbReference>
<dbReference type="PANTHER" id="PTHR43539">
    <property type="entry name" value="FLAVIN-BINDING MONOOXYGENASE-LIKE PROTEIN (AFU_ORTHOLOGUE AFUA_4G09220)"/>
    <property type="match status" value="1"/>
</dbReference>
<evidence type="ECO:0008006" key="4">
    <source>
        <dbReference type="Google" id="ProtNLM"/>
    </source>
</evidence>
<dbReference type="InterPro" id="IPR050982">
    <property type="entry name" value="Auxin_biosynth/cation_transpt"/>
</dbReference>
<comment type="caution">
    <text evidence="2">The sequence shown here is derived from an EMBL/GenBank/DDBJ whole genome shotgun (WGS) entry which is preliminary data.</text>
</comment>
<dbReference type="Pfam" id="PF13738">
    <property type="entry name" value="Pyr_redox_3"/>
    <property type="match status" value="1"/>
</dbReference>
<organism evidence="2 3">
    <name type="scientific">Marispirochaeta aestuarii</name>
    <dbReference type="NCBI Taxonomy" id="1963862"/>
    <lineage>
        <taxon>Bacteria</taxon>
        <taxon>Pseudomonadati</taxon>
        <taxon>Spirochaetota</taxon>
        <taxon>Spirochaetia</taxon>
        <taxon>Spirochaetales</taxon>
        <taxon>Spirochaetaceae</taxon>
        <taxon>Marispirochaeta</taxon>
    </lineage>
</organism>
<dbReference type="PRINTS" id="PR00368">
    <property type="entry name" value="FADPNR"/>
</dbReference>
<dbReference type="GO" id="GO:0050660">
    <property type="term" value="F:flavin adenine dinucleotide binding"/>
    <property type="evidence" value="ECO:0007669"/>
    <property type="project" value="TreeGrafter"/>
</dbReference>
<dbReference type="PRINTS" id="PR00469">
    <property type="entry name" value="PNDRDTASEII"/>
</dbReference>
<proteinExistence type="predicted"/>
<evidence type="ECO:0000256" key="1">
    <source>
        <dbReference type="ARBA" id="ARBA00023002"/>
    </source>
</evidence>